<evidence type="ECO:0000256" key="1">
    <source>
        <dbReference type="SAM" id="Phobius"/>
    </source>
</evidence>
<accession>A0ABQ5UI24</accession>
<keyword evidence="3" id="KW-1185">Reference proteome</keyword>
<evidence type="ECO:0008006" key="4">
    <source>
        <dbReference type="Google" id="ProtNLM"/>
    </source>
</evidence>
<feature type="transmembrane region" description="Helical" evidence="1">
    <location>
        <begin position="20"/>
        <end position="42"/>
    </location>
</feature>
<dbReference type="EMBL" id="BSNG01000001">
    <property type="protein sequence ID" value="GLQ11067.1"/>
    <property type="molecule type" value="Genomic_DNA"/>
</dbReference>
<comment type="caution">
    <text evidence="2">The sequence shown here is derived from an EMBL/GenBank/DDBJ whole genome shotgun (WGS) entry which is preliminary data.</text>
</comment>
<evidence type="ECO:0000313" key="2">
    <source>
        <dbReference type="EMBL" id="GLQ11067.1"/>
    </source>
</evidence>
<reference evidence="2" key="1">
    <citation type="journal article" date="2014" name="Int. J. Syst. Evol. Microbiol.">
        <title>Complete genome of a new Firmicutes species belonging to the dominant human colonic microbiota ('Ruminococcus bicirculans') reveals two chromosomes and a selective capacity to utilize plant glucans.</title>
        <authorList>
            <consortium name="NISC Comparative Sequencing Program"/>
            <person name="Wegmann U."/>
            <person name="Louis P."/>
            <person name="Goesmann A."/>
            <person name="Henrissat B."/>
            <person name="Duncan S.H."/>
            <person name="Flint H.J."/>
        </authorList>
    </citation>
    <scope>NUCLEOTIDE SEQUENCE</scope>
    <source>
        <strain evidence="2">NBRC 103855</strain>
    </source>
</reference>
<dbReference type="Pfam" id="PF05656">
    <property type="entry name" value="DUF805"/>
    <property type="match status" value="1"/>
</dbReference>
<keyword evidence="1" id="KW-1133">Transmembrane helix</keyword>
<dbReference type="Proteomes" id="UP001161406">
    <property type="component" value="Unassembled WGS sequence"/>
</dbReference>
<gene>
    <name evidence="2" type="ORF">GCM10007913_29990</name>
</gene>
<sequence length="161" mass="16969">MDFQALYTITTGRVSRKTWWIGILILGIAGIVLTLLLGLVGLGPTATSAGWGSLLVTLLLLYPSYCLSLKRRQDRANNGLDLKILLGLSLLSSVIQTLGIGITATDIGGGVMMPSPAPWLSVLLLALAAFGIYMLVQLGFLRGTIGPNQYGDDPVTNPATA</sequence>
<dbReference type="InterPro" id="IPR008523">
    <property type="entry name" value="DUF805"/>
</dbReference>
<keyword evidence="1" id="KW-0472">Membrane</keyword>
<organism evidence="2 3">
    <name type="scientific">Devosia yakushimensis</name>
    <dbReference type="NCBI Taxonomy" id="470028"/>
    <lineage>
        <taxon>Bacteria</taxon>
        <taxon>Pseudomonadati</taxon>
        <taxon>Pseudomonadota</taxon>
        <taxon>Alphaproteobacteria</taxon>
        <taxon>Hyphomicrobiales</taxon>
        <taxon>Devosiaceae</taxon>
        <taxon>Devosia</taxon>
    </lineage>
</organism>
<feature type="transmembrane region" description="Helical" evidence="1">
    <location>
        <begin position="80"/>
        <end position="104"/>
    </location>
</feature>
<name>A0ABQ5UI24_9HYPH</name>
<feature type="transmembrane region" description="Helical" evidence="1">
    <location>
        <begin position="48"/>
        <end position="68"/>
    </location>
</feature>
<proteinExistence type="predicted"/>
<keyword evidence="1" id="KW-0812">Transmembrane</keyword>
<evidence type="ECO:0000313" key="3">
    <source>
        <dbReference type="Proteomes" id="UP001161406"/>
    </source>
</evidence>
<dbReference type="RefSeq" id="WP_284392217.1">
    <property type="nucleotide sequence ID" value="NZ_BSNG01000001.1"/>
</dbReference>
<protein>
    <recommendedName>
        <fullName evidence="4">DUF805 domain-containing protein</fullName>
    </recommendedName>
</protein>
<reference evidence="2" key="2">
    <citation type="submission" date="2023-01" db="EMBL/GenBank/DDBJ databases">
        <title>Draft genome sequence of Devosia yakushimensis strain NBRC 103855.</title>
        <authorList>
            <person name="Sun Q."/>
            <person name="Mori K."/>
        </authorList>
    </citation>
    <scope>NUCLEOTIDE SEQUENCE</scope>
    <source>
        <strain evidence="2">NBRC 103855</strain>
    </source>
</reference>
<feature type="transmembrane region" description="Helical" evidence="1">
    <location>
        <begin position="116"/>
        <end position="136"/>
    </location>
</feature>